<name>A0A2K1L274_PHYPA</name>
<proteinExistence type="predicted"/>
<dbReference type="EnsemblPlants" id="Pp3c2_18884V3.1">
    <property type="protein sequence ID" value="PAC:32937161.CDS.1"/>
    <property type="gene ID" value="Pp3c2_18884"/>
</dbReference>
<protein>
    <submittedName>
        <fullName evidence="1 2">Uncharacterized protein</fullName>
    </submittedName>
</protein>
<evidence type="ECO:0000313" key="3">
    <source>
        <dbReference type="Proteomes" id="UP000006727"/>
    </source>
</evidence>
<dbReference type="AlphaFoldDB" id="A0A2K1L274"/>
<sequence>MSTRTHSFRRTWNTPADRFFPPAVTTAAAANSGQSGTQLVSRRLIWRFLGADDSSGSKGRVVRVQYPDCQPNLSSSSVMFGAASFSTLNPPRHSLGWKRSPMQQSVQLLELTVAC</sequence>
<organism evidence="1">
    <name type="scientific">Physcomitrium patens</name>
    <name type="common">Spreading-leaved earth moss</name>
    <name type="synonym">Physcomitrella patens</name>
    <dbReference type="NCBI Taxonomy" id="3218"/>
    <lineage>
        <taxon>Eukaryota</taxon>
        <taxon>Viridiplantae</taxon>
        <taxon>Streptophyta</taxon>
        <taxon>Embryophyta</taxon>
        <taxon>Bryophyta</taxon>
        <taxon>Bryophytina</taxon>
        <taxon>Bryopsida</taxon>
        <taxon>Funariidae</taxon>
        <taxon>Funariales</taxon>
        <taxon>Funariaceae</taxon>
        <taxon>Physcomitrium</taxon>
    </lineage>
</organism>
<keyword evidence="3" id="KW-1185">Reference proteome</keyword>
<dbReference type="Gramene" id="Pp3c2_18884V3.1">
    <property type="protein sequence ID" value="PAC:32937161.CDS.1"/>
    <property type="gene ID" value="Pp3c2_18884"/>
</dbReference>
<dbReference type="EMBL" id="ABEU02000002">
    <property type="protein sequence ID" value="PNR60116.1"/>
    <property type="molecule type" value="Genomic_DNA"/>
</dbReference>
<evidence type="ECO:0000313" key="1">
    <source>
        <dbReference type="EMBL" id="PNR60116.1"/>
    </source>
</evidence>
<reference evidence="1 3" key="1">
    <citation type="journal article" date="2008" name="Science">
        <title>The Physcomitrella genome reveals evolutionary insights into the conquest of land by plants.</title>
        <authorList>
            <person name="Rensing S."/>
            <person name="Lang D."/>
            <person name="Zimmer A."/>
            <person name="Terry A."/>
            <person name="Salamov A."/>
            <person name="Shapiro H."/>
            <person name="Nishiyama T."/>
            <person name="Perroud P.-F."/>
            <person name="Lindquist E."/>
            <person name="Kamisugi Y."/>
            <person name="Tanahashi T."/>
            <person name="Sakakibara K."/>
            <person name="Fujita T."/>
            <person name="Oishi K."/>
            <person name="Shin-I T."/>
            <person name="Kuroki Y."/>
            <person name="Toyoda A."/>
            <person name="Suzuki Y."/>
            <person name="Hashimoto A."/>
            <person name="Yamaguchi K."/>
            <person name="Sugano A."/>
            <person name="Kohara Y."/>
            <person name="Fujiyama A."/>
            <person name="Anterola A."/>
            <person name="Aoki S."/>
            <person name="Ashton N."/>
            <person name="Barbazuk W.B."/>
            <person name="Barker E."/>
            <person name="Bennetzen J."/>
            <person name="Bezanilla M."/>
            <person name="Blankenship R."/>
            <person name="Cho S.H."/>
            <person name="Dutcher S."/>
            <person name="Estelle M."/>
            <person name="Fawcett J.A."/>
            <person name="Gundlach H."/>
            <person name="Hanada K."/>
            <person name="Heyl A."/>
            <person name="Hicks K.A."/>
            <person name="Hugh J."/>
            <person name="Lohr M."/>
            <person name="Mayer K."/>
            <person name="Melkozernov A."/>
            <person name="Murata T."/>
            <person name="Nelson D."/>
            <person name="Pils B."/>
            <person name="Prigge M."/>
            <person name="Reiss B."/>
            <person name="Renner T."/>
            <person name="Rombauts S."/>
            <person name="Rushton P."/>
            <person name="Sanderfoot A."/>
            <person name="Schween G."/>
            <person name="Shiu S.-H."/>
            <person name="Stueber K."/>
            <person name="Theodoulou F.L."/>
            <person name="Tu H."/>
            <person name="Van de Peer Y."/>
            <person name="Verrier P.J."/>
            <person name="Waters E."/>
            <person name="Wood A."/>
            <person name="Yang L."/>
            <person name="Cove D."/>
            <person name="Cuming A."/>
            <person name="Hasebe M."/>
            <person name="Lucas S."/>
            <person name="Mishler D.B."/>
            <person name="Reski R."/>
            <person name="Grigoriev I."/>
            <person name="Quatrano R.S."/>
            <person name="Boore J.L."/>
        </authorList>
    </citation>
    <scope>NUCLEOTIDE SEQUENCE [LARGE SCALE GENOMIC DNA]</scope>
    <source>
        <strain evidence="2 3">cv. Gransden 2004</strain>
    </source>
</reference>
<reference evidence="1 3" key="2">
    <citation type="journal article" date="2018" name="Plant J.">
        <title>The Physcomitrella patens chromosome-scale assembly reveals moss genome structure and evolution.</title>
        <authorList>
            <person name="Lang D."/>
            <person name="Ullrich K.K."/>
            <person name="Murat F."/>
            <person name="Fuchs J."/>
            <person name="Jenkins J."/>
            <person name="Haas F.B."/>
            <person name="Piednoel M."/>
            <person name="Gundlach H."/>
            <person name="Van Bel M."/>
            <person name="Meyberg R."/>
            <person name="Vives C."/>
            <person name="Morata J."/>
            <person name="Symeonidi A."/>
            <person name="Hiss M."/>
            <person name="Muchero W."/>
            <person name="Kamisugi Y."/>
            <person name="Saleh O."/>
            <person name="Blanc G."/>
            <person name="Decker E.L."/>
            <person name="van Gessel N."/>
            <person name="Grimwood J."/>
            <person name="Hayes R.D."/>
            <person name="Graham S.W."/>
            <person name="Gunter L.E."/>
            <person name="McDaniel S.F."/>
            <person name="Hoernstein S.N.W."/>
            <person name="Larsson A."/>
            <person name="Li F.W."/>
            <person name="Perroud P.F."/>
            <person name="Phillips J."/>
            <person name="Ranjan P."/>
            <person name="Rokshar D.S."/>
            <person name="Rothfels C.J."/>
            <person name="Schneider L."/>
            <person name="Shu S."/>
            <person name="Stevenson D.W."/>
            <person name="Thummler F."/>
            <person name="Tillich M."/>
            <person name="Villarreal Aguilar J.C."/>
            <person name="Widiez T."/>
            <person name="Wong G.K."/>
            <person name="Wymore A."/>
            <person name="Zhang Y."/>
            <person name="Zimmer A.D."/>
            <person name="Quatrano R.S."/>
            <person name="Mayer K.F.X."/>
            <person name="Goodstein D."/>
            <person name="Casacuberta J.M."/>
            <person name="Vandepoele K."/>
            <person name="Reski R."/>
            <person name="Cuming A.C."/>
            <person name="Tuskan G.A."/>
            <person name="Maumus F."/>
            <person name="Salse J."/>
            <person name="Schmutz J."/>
            <person name="Rensing S.A."/>
        </authorList>
    </citation>
    <scope>NUCLEOTIDE SEQUENCE [LARGE SCALE GENOMIC DNA]</scope>
    <source>
        <strain evidence="2 3">cv. Gransden 2004</strain>
    </source>
</reference>
<gene>
    <name evidence="1" type="ORF">PHYPA_002909</name>
</gene>
<dbReference type="Proteomes" id="UP000006727">
    <property type="component" value="Chromosome 2"/>
</dbReference>
<reference evidence="2" key="3">
    <citation type="submission" date="2020-12" db="UniProtKB">
        <authorList>
            <consortium name="EnsemblPlants"/>
        </authorList>
    </citation>
    <scope>IDENTIFICATION</scope>
</reference>
<dbReference type="InParanoid" id="A0A2K1L274"/>
<evidence type="ECO:0000313" key="2">
    <source>
        <dbReference type="EnsemblPlants" id="PAC:32937161.CDS.1"/>
    </source>
</evidence>
<accession>A0A2K1L274</accession>